<proteinExistence type="predicted"/>
<keyword evidence="5" id="KW-1185">Reference proteome</keyword>
<dbReference type="Pfam" id="PF00583">
    <property type="entry name" value="Acetyltransf_1"/>
    <property type="match status" value="1"/>
</dbReference>
<gene>
    <name evidence="4" type="ORF">HNQ09_000740</name>
</gene>
<dbReference type="PANTHER" id="PTHR43626">
    <property type="entry name" value="ACYL-COA N-ACYLTRANSFERASE"/>
    <property type="match status" value="1"/>
</dbReference>
<evidence type="ECO:0000256" key="1">
    <source>
        <dbReference type="ARBA" id="ARBA00022679"/>
    </source>
</evidence>
<dbReference type="GO" id="GO:0005737">
    <property type="term" value="C:cytoplasm"/>
    <property type="evidence" value="ECO:0007669"/>
    <property type="project" value="TreeGrafter"/>
</dbReference>
<dbReference type="GO" id="GO:0008080">
    <property type="term" value="F:N-acetyltransferase activity"/>
    <property type="evidence" value="ECO:0007669"/>
    <property type="project" value="InterPro"/>
</dbReference>
<dbReference type="Proteomes" id="UP000525389">
    <property type="component" value="Unassembled WGS sequence"/>
</dbReference>
<dbReference type="AlphaFoldDB" id="A0A7W8GD64"/>
<dbReference type="RefSeq" id="WP_184025624.1">
    <property type="nucleotide sequence ID" value="NZ_JACHFN010000002.1"/>
</dbReference>
<keyword evidence="4" id="KW-0689">Ribosomal protein</keyword>
<comment type="caution">
    <text evidence="4">The sequence shown here is derived from an EMBL/GenBank/DDBJ whole genome shotgun (WGS) entry which is preliminary data.</text>
</comment>
<dbReference type="PROSITE" id="PS51186">
    <property type="entry name" value="GNAT"/>
    <property type="match status" value="1"/>
</dbReference>
<keyword evidence="1" id="KW-0808">Transferase</keyword>
<dbReference type="CDD" id="cd04301">
    <property type="entry name" value="NAT_SF"/>
    <property type="match status" value="1"/>
</dbReference>
<dbReference type="InterPro" id="IPR000182">
    <property type="entry name" value="GNAT_dom"/>
</dbReference>
<dbReference type="GO" id="GO:0005840">
    <property type="term" value="C:ribosome"/>
    <property type="evidence" value="ECO:0007669"/>
    <property type="project" value="UniProtKB-KW"/>
</dbReference>
<organism evidence="4 5">
    <name type="scientific">Deinococcus budaensis</name>
    <dbReference type="NCBI Taxonomy" id="1665626"/>
    <lineage>
        <taxon>Bacteria</taxon>
        <taxon>Thermotogati</taxon>
        <taxon>Deinococcota</taxon>
        <taxon>Deinococci</taxon>
        <taxon>Deinococcales</taxon>
        <taxon>Deinococcaceae</taxon>
        <taxon>Deinococcus</taxon>
    </lineage>
</organism>
<name>A0A7W8GD64_9DEIO</name>
<evidence type="ECO:0000259" key="3">
    <source>
        <dbReference type="PROSITE" id="PS51186"/>
    </source>
</evidence>
<dbReference type="SUPFAM" id="SSF55729">
    <property type="entry name" value="Acyl-CoA N-acyltransferases (Nat)"/>
    <property type="match status" value="1"/>
</dbReference>
<dbReference type="InterPro" id="IPR045039">
    <property type="entry name" value="NSI-like"/>
</dbReference>
<evidence type="ECO:0000313" key="4">
    <source>
        <dbReference type="EMBL" id="MBB5233323.1"/>
    </source>
</evidence>
<keyword evidence="2" id="KW-0012">Acyltransferase</keyword>
<dbReference type="Gene3D" id="3.40.630.30">
    <property type="match status" value="1"/>
</dbReference>
<dbReference type="InterPro" id="IPR016181">
    <property type="entry name" value="Acyl_CoA_acyltransferase"/>
</dbReference>
<accession>A0A7W8GD64</accession>
<sequence length="146" mass="15809">MRLTDSLEGLTPENLQGFFAGWPNPPSPETFHRLLAGSYRISLAVEEGGRVAGFAQAISDGVLTAFIPLLEVLPEHQGQGLGTRLMRHLLGQLEHLYAVDLSCDAELVPFYERLGMERGNAMSLRNYARQSGVSGFPDTPGPGGLD</sequence>
<feature type="domain" description="N-acetyltransferase" evidence="3">
    <location>
        <begin position="1"/>
        <end position="140"/>
    </location>
</feature>
<dbReference type="EMBL" id="JACHFN010000002">
    <property type="protein sequence ID" value="MBB5233323.1"/>
    <property type="molecule type" value="Genomic_DNA"/>
</dbReference>
<reference evidence="4 5" key="1">
    <citation type="submission" date="2020-08" db="EMBL/GenBank/DDBJ databases">
        <title>Genomic Encyclopedia of Type Strains, Phase IV (KMG-IV): sequencing the most valuable type-strain genomes for metagenomic binning, comparative biology and taxonomic classification.</title>
        <authorList>
            <person name="Goeker M."/>
        </authorList>
    </citation>
    <scope>NUCLEOTIDE SEQUENCE [LARGE SCALE GENOMIC DNA]</scope>
    <source>
        <strain evidence="4 5">DSM 101791</strain>
    </source>
</reference>
<evidence type="ECO:0000256" key="2">
    <source>
        <dbReference type="ARBA" id="ARBA00023315"/>
    </source>
</evidence>
<keyword evidence="4" id="KW-0687">Ribonucleoprotein</keyword>
<dbReference type="PANTHER" id="PTHR43626:SF4">
    <property type="entry name" value="GCN5-RELATED N-ACETYLTRANSFERASE 2, CHLOROPLASTIC"/>
    <property type="match status" value="1"/>
</dbReference>
<evidence type="ECO:0000313" key="5">
    <source>
        <dbReference type="Proteomes" id="UP000525389"/>
    </source>
</evidence>
<protein>
    <submittedName>
        <fullName evidence="4">Ribosomal protein S18 acetylase RimI-like enzyme</fullName>
    </submittedName>
</protein>